<name>A0A1Y2EI80_9PEZI</name>
<dbReference type="PROSITE" id="PS00463">
    <property type="entry name" value="ZN2_CY6_FUNGAL_1"/>
    <property type="match status" value="1"/>
</dbReference>
<dbReference type="PANTHER" id="PTHR31668">
    <property type="entry name" value="GLUCOSE TRANSPORT TRANSCRIPTION REGULATOR RGT1-RELATED-RELATED"/>
    <property type="match status" value="1"/>
</dbReference>
<evidence type="ECO:0000256" key="3">
    <source>
        <dbReference type="SAM" id="MobiDB-lite"/>
    </source>
</evidence>
<accession>A0A1Y2EI80</accession>
<evidence type="ECO:0000259" key="4">
    <source>
        <dbReference type="PROSITE" id="PS50048"/>
    </source>
</evidence>
<dbReference type="OrthoDB" id="4132249at2759"/>
<dbReference type="CDD" id="cd00067">
    <property type="entry name" value="GAL4"/>
    <property type="match status" value="1"/>
</dbReference>
<dbReference type="InParanoid" id="A0A1Y2EI80"/>
<feature type="compositionally biased region" description="Low complexity" evidence="3">
    <location>
        <begin position="622"/>
        <end position="631"/>
    </location>
</feature>
<dbReference type="SMART" id="SM00906">
    <property type="entry name" value="Fungal_trans"/>
    <property type="match status" value="1"/>
</dbReference>
<keyword evidence="6" id="KW-1185">Reference proteome</keyword>
<keyword evidence="1" id="KW-0479">Metal-binding</keyword>
<dbReference type="STRING" id="1141098.A0A1Y2EI80"/>
<evidence type="ECO:0000256" key="1">
    <source>
        <dbReference type="ARBA" id="ARBA00022723"/>
    </source>
</evidence>
<gene>
    <name evidence="5" type="ORF">BCR38DRAFT_329554</name>
</gene>
<dbReference type="SMART" id="SM00066">
    <property type="entry name" value="GAL4"/>
    <property type="match status" value="1"/>
</dbReference>
<comment type="caution">
    <text evidence="5">The sequence shown here is derived from an EMBL/GenBank/DDBJ whole genome shotgun (WGS) entry which is preliminary data.</text>
</comment>
<dbReference type="EMBL" id="MCFJ01000001">
    <property type="protein sequence ID" value="ORY71004.1"/>
    <property type="molecule type" value="Genomic_DNA"/>
</dbReference>
<dbReference type="SUPFAM" id="SSF57701">
    <property type="entry name" value="Zn2/Cys6 DNA-binding domain"/>
    <property type="match status" value="1"/>
</dbReference>
<sequence>MSTAVKRACDACHRRKVKCDGVNPCRNCSSAQLTCTYNAIPQKKGPKGSRAKVISELRETQRATSLSAKVQSRLQGINSPPCTPSLSPNAGLLSSELVKESIEFFFGHMFPVMPILNRQRVEQQALYMDQNLDTYCLLTSMSAFMLLQPGMTMPGGDPLFEHPGASITSSSLLMEETLRVRKGYDYVESPTLNSLCTSYFLFACCYAIEMHEKAWFHLREAATIATLMSMNQEEKYLQFDSVEASRRRRLYWLLFVTERAYALKYGRPLTLPATLNPPTITDDPTDPLAHQLNGFILLVNLFRPFDDTFMLLWNKTRNECSPSYLAALQKQLSEMHPAYMNRTESQLADMRTNQQWLKTVSWHLSMQNGCVPHNGEELSYQYPIDMARDLLSITSQFQTQSTELLGVPLVGKLMDVTCTLTDVLAMQPSSGDPFSVGPQQHLQSLLQILSSLRGNEHHFLPLLLNKVHDILPRLANPMLQRVPDNICNIDIFDGFGNAGMAQPPVLADFKPEAFKQEPYAQTPAPRMDEMATDSGSSNGAPTAADMNSPFPGMVSSPGVMSPGGIEYSHAAEYNSIPDMVLNGMGQGQPGSMNHQQPQQPQAPPHPPHHSYQSPGIPSNTNMHGQLQGGMHQQQIGHILNQPQSVGSLNQPQAMTGVNHQQNNGHSPPYAHMNQGLMNNILHRPPPQRTNSFAMHQQQQPPITRTVGDFHALQRANSESVAMNGLGMSSIGAEIDFSVLR</sequence>
<dbReference type="AlphaFoldDB" id="A0A1Y2EI80"/>
<dbReference type="GO" id="GO:0000981">
    <property type="term" value="F:DNA-binding transcription factor activity, RNA polymerase II-specific"/>
    <property type="evidence" value="ECO:0007669"/>
    <property type="project" value="InterPro"/>
</dbReference>
<feature type="region of interest" description="Disordered" evidence="3">
    <location>
        <begin position="579"/>
        <end position="631"/>
    </location>
</feature>
<dbReference type="GO" id="GO:0003677">
    <property type="term" value="F:DNA binding"/>
    <property type="evidence" value="ECO:0007669"/>
    <property type="project" value="InterPro"/>
</dbReference>
<feature type="region of interest" description="Disordered" evidence="3">
    <location>
        <begin position="643"/>
        <end position="672"/>
    </location>
</feature>
<dbReference type="Proteomes" id="UP000193689">
    <property type="component" value="Unassembled WGS sequence"/>
</dbReference>
<dbReference type="RefSeq" id="XP_040720596.1">
    <property type="nucleotide sequence ID" value="XM_040854891.1"/>
</dbReference>
<keyword evidence="2" id="KW-0539">Nucleus</keyword>
<feature type="region of interest" description="Disordered" evidence="3">
    <location>
        <begin position="525"/>
        <end position="549"/>
    </location>
</feature>
<dbReference type="InterPro" id="IPR050797">
    <property type="entry name" value="Carb_Metab_Trans_Reg"/>
</dbReference>
<dbReference type="CDD" id="cd12148">
    <property type="entry name" value="fungal_TF_MHR"/>
    <property type="match status" value="1"/>
</dbReference>
<feature type="compositionally biased region" description="Polar residues" evidence="3">
    <location>
        <begin position="643"/>
        <end position="665"/>
    </location>
</feature>
<dbReference type="InterPro" id="IPR001138">
    <property type="entry name" value="Zn2Cys6_DnaBD"/>
</dbReference>
<dbReference type="InterPro" id="IPR007219">
    <property type="entry name" value="XnlR_reg_dom"/>
</dbReference>
<evidence type="ECO:0000256" key="2">
    <source>
        <dbReference type="ARBA" id="ARBA00023242"/>
    </source>
</evidence>
<feature type="domain" description="Zn(2)-C6 fungal-type" evidence="4">
    <location>
        <begin position="8"/>
        <end position="37"/>
    </location>
</feature>
<organism evidence="5 6">
    <name type="scientific">Pseudomassariella vexata</name>
    <dbReference type="NCBI Taxonomy" id="1141098"/>
    <lineage>
        <taxon>Eukaryota</taxon>
        <taxon>Fungi</taxon>
        <taxon>Dikarya</taxon>
        <taxon>Ascomycota</taxon>
        <taxon>Pezizomycotina</taxon>
        <taxon>Sordariomycetes</taxon>
        <taxon>Xylariomycetidae</taxon>
        <taxon>Amphisphaeriales</taxon>
        <taxon>Pseudomassariaceae</taxon>
        <taxon>Pseudomassariella</taxon>
    </lineage>
</organism>
<protein>
    <recommendedName>
        <fullName evidence="4">Zn(2)-C6 fungal-type domain-containing protein</fullName>
    </recommendedName>
</protein>
<reference evidence="5 6" key="1">
    <citation type="submission" date="2016-07" db="EMBL/GenBank/DDBJ databases">
        <title>Pervasive Adenine N6-methylation of Active Genes in Fungi.</title>
        <authorList>
            <consortium name="DOE Joint Genome Institute"/>
            <person name="Mondo S.J."/>
            <person name="Dannebaum R.O."/>
            <person name="Kuo R.C."/>
            <person name="Labutti K."/>
            <person name="Haridas S."/>
            <person name="Kuo A."/>
            <person name="Salamov A."/>
            <person name="Ahrendt S.R."/>
            <person name="Lipzen A."/>
            <person name="Sullivan W."/>
            <person name="Andreopoulos W.B."/>
            <person name="Clum A."/>
            <person name="Lindquist E."/>
            <person name="Daum C."/>
            <person name="Ramamoorthy G.K."/>
            <person name="Gryganskyi A."/>
            <person name="Culley D."/>
            <person name="Magnuson J.K."/>
            <person name="James T.Y."/>
            <person name="O'Malley M.A."/>
            <person name="Stajich J.E."/>
            <person name="Spatafora J.W."/>
            <person name="Visel A."/>
            <person name="Grigoriev I.V."/>
        </authorList>
    </citation>
    <scope>NUCLEOTIDE SEQUENCE [LARGE SCALE GENOMIC DNA]</scope>
    <source>
        <strain evidence="5 6">CBS 129021</strain>
    </source>
</reference>
<dbReference type="GO" id="GO:0008270">
    <property type="term" value="F:zinc ion binding"/>
    <property type="evidence" value="ECO:0007669"/>
    <property type="project" value="InterPro"/>
</dbReference>
<dbReference type="Gene3D" id="4.10.240.10">
    <property type="entry name" value="Zn(2)-C6 fungal-type DNA-binding domain"/>
    <property type="match status" value="1"/>
</dbReference>
<evidence type="ECO:0000313" key="5">
    <source>
        <dbReference type="EMBL" id="ORY71004.1"/>
    </source>
</evidence>
<feature type="compositionally biased region" description="Polar residues" evidence="3">
    <location>
        <begin position="610"/>
        <end position="621"/>
    </location>
</feature>
<dbReference type="Pfam" id="PF00172">
    <property type="entry name" value="Zn_clus"/>
    <property type="match status" value="1"/>
</dbReference>
<evidence type="ECO:0000313" key="6">
    <source>
        <dbReference type="Proteomes" id="UP000193689"/>
    </source>
</evidence>
<dbReference type="GO" id="GO:0006351">
    <property type="term" value="P:DNA-templated transcription"/>
    <property type="evidence" value="ECO:0007669"/>
    <property type="project" value="InterPro"/>
</dbReference>
<dbReference type="InterPro" id="IPR036864">
    <property type="entry name" value="Zn2-C6_fun-type_DNA-bd_sf"/>
</dbReference>
<dbReference type="PROSITE" id="PS50048">
    <property type="entry name" value="ZN2_CY6_FUNGAL_2"/>
    <property type="match status" value="1"/>
</dbReference>
<dbReference type="GeneID" id="63771103"/>
<dbReference type="FunCoup" id="A0A1Y2EI80">
    <property type="interactions" value="538"/>
</dbReference>
<dbReference type="Pfam" id="PF04082">
    <property type="entry name" value="Fungal_trans"/>
    <property type="match status" value="1"/>
</dbReference>
<proteinExistence type="predicted"/>
<dbReference type="PANTHER" id="PTHR31668:SF20">
    <property type="entry name" value="ZN(II)2CYS6 TRANSCRIPTION FACTOR (EUROFUNG)"/>
    <property type="match status" value="1"/>
</dbReference>